<dbReference type="Proteomes" id="UP001409291">
    <property type="component" value="Unassembled WGS sequence"/>
</dbReference>
<feature type="domain" description="HTH cro/C1-type" evidence="1">
    <location>
        <begin position="20"/>
        <end position="74"/>
    </location>
</feature>
<dbReference type="Gene3D" id="1.10.260.40">
    <property type="entry name" value="lambda repressor-like DNA-binding domains"/>
    <property type="match status" value="1"/>
</dbReference>
<gene>
    <name evidence="2" type="ORF">ABE541_20090</name>
</gene>
<evidence type="ECO:0000259" key="1">
    <source>
        <dbReference type="PROSITE" id="PS50943"/>
    </source>
</evidence>
<dbReference type="SUPFAM" id="SSF47413">
    <property type="entry name" value="lambda repressor-like DNA-binding domains"/>
    <property type="match status" value="1"/>
</dbReference>
<name>A0ABV0BYC4_9SPHI</name>
<accession>A0ABV0BYC4</accession>
<evidence type="ECO:0000313" key="2">
    <source>
        <dbReference type="EMBL" id="MEN5379579.1"/>
    </source>
</evidence>
<dbReference type="EMBL" id="JBDJNQ010000010">
    <property type="protein sequence ID" value="MEN5379579.1"/>
    <property type="molecule type" value="Genomic_DNA"/>
</dbReference>
<sequence length="131" mass="15369">MTHYSDIELEIINISLGVTIKLKRLENNLSQLDLGNMSNTDNTIVGRIERSEHISSWLNIYKVSQELNIEYSSLFILKKEIEILKMIDNCLVIEKRLTKEKQSFYNSLKIRLQNLFIELKSVNEKPKNIEL</sequence>
<dbReference type="InterPro" id="IPR001387">
    <property type="entry name" value="Cro/C1-type_HTH"/>
</dbReference>
<proteinExistence type="predicted"/>
<organism evidence="2 3">
    <name type="scientific">Sphingobacterium kitahiroshimense</name>
    <dbReference type="NCBI Taxonomy" id="470446"/>
    <lineage>
        <taxon>Bacteria</taxon>
        <taxon>Pseudomonadati</taxon>
        <taxon>Bacteroidota</taxon>
        <taxon>Sphingobacteriia</taxon>
        <taxon>Sphingobacteriales</taxon>
        <taxon>Sphingobacteriaceae</taxon>
        <taxon>Sphingobacterium</taxon>
    </lineage>
</organism>
<evidence type="ECO:0000313" key="3">
    <source>
        <dbReference type="Proteomes" id="UP001409291"/>
    </source>
</evidence>
<keyword evidence="3" id="KW-1185">Reference proteome</keyword>
<dbReference type="PROSITE" id="PS50943">
    <property type="entry name" value="HTH_CROC1"/>
    <property type="match status" value="1"/>
</dbReference>
<comment type="caution">
    <text evidence="2">The sequence shown here is derived from an EMBL/GenBank/DDBJ whole genome shotgun (WGS) entry which is preliminary data.</text>
</comment>
<dbReference type="RefSeq" id="WP_346582404.1">
    <property type="nucleotide sequence ID" value="NZ_JBDJLH010000002.1"/>
</dbReference>
<protein>
    <recommendedName>
        <fullName evidence="1">HTH cro/C1-type domain-containing protein</fullName>
    </recommendedName>
</protein>
<reference evidence="2 3" key="1">
    <citation type="submission" date="2024-04" db="EMBL/GenBank/DDBJ databases">
        <title>WGS of bacteria from Torrens River.</title>
        <authorList>
            <person name="Wyrsch E.R."/>
            <person name="Drigo B."/>
        </authorList>
    </citation>
    <scope>NUCLEOTIDE SEQUENCE [LARGE SCALE GENOMIC DNA]</scope>
    <source>
        <strain evidence="2 3">TWI391</strain>
    </source>
</reference>
<dbReference type="InterPro" id="IPR010982">
    <property type="entry name" value="Lambda_DNA-bd_dom_sf"/>
</dbReference>